<name>A0A549ST42_METSR</name>
<evidence type="ECO:0000313" key="3">
    <source>
        <dbReference type="Proteomes" id="UP000316781"/>
    </source>
</evidence>
<dbReference type="AlphaFoldDB" id="A0A549ST42"/>
<reference evidence="2 3" key="1">
    <citation type="submission" date="2019-07" db="EMBL/GenBank/DDBJ databases">
        <title>Ln-dependent methylotrophs.</title>
        <authorList>
            <person name="Tani A."/>
        </authorList>
    </citation>
    <scope>NUCLEOTIDE SEQUENCE [LARGE SCALE GENOMIC DNA]</scope>
    <source>
        <strain evidence="2 3">SM89A</strain>
    </source>
</reference>
<comment type="caution">
    <text evidence="2">The sequence shown here is derived from an EMBL/GenBank/DDBJ whole genome shotgun (WGS) entry which is preliminary data.</text>
</comment>
<evidence type="ECO:0000256" key="1">
    <source>
        <dbReference type="SAM" id="MobiDB-lite"/>
    </source>
</evidence>
<sequence length="256" mass="27815">MNSLEFLTAIGGTKSLSTLDGYARAIWADWGEGRLTDEQASALAEALEARKREVRGIDTVANRAPQVAALAKGEGRPSHFPPKRKAARSPDRRASIERRRTLAASGPMPPRLASRFTTGELAALRIVADATRDRGACFLTLGEIAARAGVCVATARNALRTAAREGLVTIEERRRDKRPNLANVVRVVSREWKTWIERSAKRNAHERGGSAERGGCKKTGATDKGSSRTLHGGRVKRGQLSKNVLLETPFGVSRRT</sequence>
<dbReference type="EMBL" id="VJMF01000045">
    <property type="protein sequence ID" value="TRL32757.1"/>
    <property type="molecule type" value="Genomic_DNA"/>
</dbReference>
<feature type="compositionally biased region" description="Basic and acidic residues" evidence="1">
    <location>
        <begin position="200"/>
        <end position="210"/>
    </location>
</feature>
<dbReference type="Proteomes" id="UP000316781">
    <property type="component" value="Unassembled WGS sequence"/>
</dbReference>
<evidence type="ECO:0008006" key="4">
    <source>
        <dbReference type="Google" id="ProtNLM"/>
    </source>
</evidence>
<organism evidence="2 3">
    <name type="scientific">Methylosinus sporium</name>
    <dbReference type="NCBI Taxonomy" id="428"/>
    <lineage>
        <taxon>Bacteria</taxon>
        <taxon>Pseudomonadati</taxon>
        <taxon>Pseudomonadota</taxon>
        <taxon>Alphaproteobacteria</taxon>
        <taxon>Hyphomicrobiales</taxon>
        <taxon>Methylocystaceae</taxon>
        <taxon>Methylosinus</taxon>
    </lineage>
</organism>
<feature type="region of interest" description="Disordered" evidence="1">
    <location>
        <begin position="200"/>
        <end position="240"/>
    </location>
</feature>
<protein>
    <recommendedName>
        <fullName evidence="4">Helix-turn-helix domain-containing protein</fullName>
    </recommendedName>
</protein>
<accession>A0A549ST42</accession>
<feature type="region of interest" description="Disordered" evidence="1">
    <location>
        <begin position="69"/>
        <end position="113"/>
    </location>
</feature>
<feature type="compositionally biased region" description="Basic and acidic residues" evidence="1">
    <location>
        <begin position="88"/>
        <end position="100"/>
    </location>
</feature>
<gene>
    <name evidence="2" type="ORF">FM996_11825</name>
</gene>
<dbReference type="RefSeq" id="WP_142863185.1">
    <property type="nucleotide sequence ID" value="NZ_VJMF01000045.1"/>
</dbReference>
<proteinExistence type="predicted"/>
<evidence type="ECO:0000313" key="2">
    <source>
        <dbReference type="EMBL" id="TRL32757.1"/>
    </source>
</evidence>